<reference evidence="3" key="1">
    <citation type="submission" date="2022-11" db="UniProtKB">
        <authorList>
            <consortium name="WormBaseParasite"/>
        </authorList>
    </citation>
    <scope>IDENTIFICATION</scope>
</reference>
<dbReference type="Proteomes" id="UP000887565">
    <property type="component" value="Unplaced"/>
</dbReference>
<keyword evidence="1" id="KW-0732">Signal</keyword>
<evidence type="ECO:0000313" key="2">
    <source>
        <dbReference type="Proteomes" id="UP000887565"/>
    </source>
</evidence>
<evidence type="ECO:0000313" key="3">
    <source>
        <dbReference type="WBParaSite" id="nRc.2.0.1.t38872-RA"/>
    </source>
</evidence>
<organism evidence="2 3">
    <name type="scientific">Romanomermis culicivorax</name>
    <name type="common">Nematode worm</name>
    <dbReference type="NCBI Taxonomy" id="13658"/>
    <lineage>
        <taxon>Eukaryota</taxon>
        <taxon>Metazoa</taxon>
        <taxon>Ecdysozoa</taxon>
        <taxon>Nematoda</taxon>
        <taxon>Enoplea</taxon>
        <taxon>Dorylaimia</taxon>
        <taxon>Mermithida</taxon>
        <taxon>Mermithoidea</taxon>
        <taxon>Mermithidae</taxon>
        <taxon>Romanomermis</taxon>
    </lineage>
</organism>
<feature type="chain" id="PRO_5037064865" evidence="1">
    <location>
        <begin position="21"/>
        <end position="70"/>
    </location>
</feature>
<feature type="signal peptide" evidence="1">
    <location>
        <begin position="1"/>
        <end position="20"/>
    </location>
</feature>
<dbReference type="AlphaFoldDB" id="A0A915KKC0"/>
<sequence>MFVNCLSHVALFVGWTVCSGVGWKQQIRDKTSPCGHQFFKMSPGQMLLHMKNRQCTYSQLTGRNFRQAIY</sequence>
<name>A0A915KKC0_ROMCU</name>
<accession>A0A915KKC0</accession>
<proteinExistence type="predicted"/>
<evidence type="ECO:0000256" key="1">
    <source>
        <dbReference type="SAM" id="SignalP"/>
    </source>
</evidence>
<dbReference type="WBParaSite" id="nRc.2.0.1.t38872-RA">
    <property type="protein sequence ID" value="nRc.2.0.1.t38872-RA"/>
    <property type="gene ID" value="nRc.2.0.1.g38872"/>
</dbReference>
<protein>
    <submittedName>
        <fullName evidence="3">Secreted protein</fullName>
    </submittedName>
</protein>
<keyword evidence="2" id="KW-1185">Reference proteome</keyword>